<evidence type="ECO:0000256" key="2">
    <source>
        <dbReference type="ARBA" id="ARBA00022741"/>
    </source>
</evidence>
<sequence length="450" mass="49385">MSRNDIFSTSWAAIPPTDLARRRTTPAWRRPRTDPLRPRGGSLDSSSDSSASSLFSSGSNPSLAASLPSPSPLAPIDVRFSPRPDLELGCGRFSKVYLAAHRTSPGKHWRVCVVKRLEPDHDSQALGLREAWFLRQLCDGPHPGQEFIARLLSLQLQDEVRASWDLMVMTNTVQTDRSPRTLLVLDYYPLTLAALLSAPHSHLVAPHTFLSLATQLSHALAHCHTHHILHTDLKPANVLLAVHANVLSVRLADFGSALHLPSLPSKPTDPLGLGTLSYAPPEFVRPPPSPFGMPADVFSAGVTLCAVLFSREPYAKLGPRACRQWVARGAYWAYEERERIQADPAIQVAYPPAPIGIDTFEKVLERPCTPAELTSLLPPSAPPPPPITTIDAEPYPDGSVAAYFPATDTNARTRVPQDIMLLLKQMCEPIPEMRPDIQHVAHIFQSMSHP</sequence>
<dbReference type="InterPro" id="IPR008271">
    <property type="entry name" value="Ser/Thr_kinase_AS"/>
</dbReference>
<dbReference type="Gene3D" id="1.10.510.10">
    <property type="entry name" value="Transferase(Phosphotransferase) domain 1"/>
    <property type="match status" value="1"/>
</dbReference>
<comment type="similarity">
    <text evidence="6">Belongs to the protein kinase superfamily.</text>
</comment>
<feature type="binding site" evidence="5">
    <location>
        <position position="115"/>
    </location>
    <ligand>
        <name>ATP</name>
        <dbReference type="ChEBI" id="CHEBI:30616"/>
    </ligand>
</feature>
<evidence type="ECO:0000256" key="6">
    <source>
        <dbReference type="RuleBase" id="RU000304"/>
    </source>
</evidence>
<dbReference type="PANTHER" id="PTHR44329">
    <property type="entry name" value="SERINE/THREONINE-PROTEIN KINASE TNNI3K-RELATED"/>
    <property type="match status" value="1"/>
</dbReference>
<name>A0A5N5QLA3_9AGAM</name>
<dbReference type="CDD" id="cd00180">
    <property type="entry name" value="PKc"/>
    <property type="match status" value="1"/>
</dbReference>
<dbReference type="InterPro" id="IPR051681">
    <property type="entry name" value="Ser/Thr_Kinases-Pseudokinases"/>
</dbReference>
<feature type="domain" description="Protein kinase" evidence="8">
    <location>
        <begin position="82"/>
        <end position="450"/>
    </location>
</feature>
<dbReference type="AlphaFoldDB" id="A0A5N5QLA3"/>
<evidence type="ECO:0000256" key="7">
    <source>
        <dbReference type="SAM" id="MobiDB-lite"/>
    </source>
</evidence>
<dbReference type="SUPFAM" id="SSF56112">
    <property type="entry name" value="Protein kinase-like (PK-like)"/>
    <property type="match status" value="1"/>
</dbReference>
<keyword evidence="3" id="KW-0418">Kinase</keyword>
<dbReference type="OrthoDB" id="4062651at2759"/>
<dbReference type="PROSITE" id="PS50011">
    <property type="entry name" value="PROTEIN_KINASE_DOM"/>
    <property type="match status" value="1"/>
</dbReference>
<dbReference type="GO" id="GO:0004674">
    <property type="term" value="F:protein serine/threonine kinase activity"/>
    <property type="evidence" value="ECO:0007669"/>
    <property type="project" value="UniProtKB-KW"/>
</dbReference>
<evidence type="ECO:0000313" key="9">
    <source>
        <dbReference type="EMBL" id="KAB5592077.1"/>
    </source>
</evidence>
<evidence type="ECO:0000256" key="5">
    <source>
        <dbReference type="PROSITE-ProRule" id="PRU10141"/>
    </source>
</evidence>
<dbReference type="SMART" id="SM00220">
    <property type="entry name" value="S_TKc"/>
    <property type="match status" value="1"/>
</dbReference>
<dbReference type="Pfam" id="PF00069">
    <property type="entry name" value="Pkinase"/>
    <property type="match status" value="1"/>
</dbReference>
<evidence type="ECO:0000256" key="3">
    <source>
        <dbReference type="ARBA" id="ARBA00022777"/>
    </source>
</evidence>
<accession>A0A5N5QLA3</accession>
<dbReference type="PANTHER" id="PTHR44329:SF288">
    <property type="entry name" value="MITOGEN-ACTIVATED PROTEIN KINASE KINASE KINASE 20"/>
    <property type="match status" value="1"/>
</dbReference>
<keyword evidence="10" id="KW-1185">Reference proteome</keyword>
<protein>
    <recommendedName>
        <fullName evidence="8">Protein kinase domain-containing protein</fullName>
    </recommendedName>
</protein>
<dbReference type="PROSITE" id="PS00108">
    <property type="entry name" value="PROTEIN_KINASE_ST"/>
    <property type="match status" value="1"/>
</dbReference>
<dbReference type="InterPro" id="IPR011009">
    <property type="entry name" value="Kinase-like_dom_sf"/>
</dbReference>
<evidence type="ECO:0000256" key="4">
    <source>
        <dbReference type="ARBA" id="ARBA00022840"/>
    </source>
</evidence>
<keyword evidence="2 5" id="KW-0547">Nucleotide-binding</keyword>
<feature type="region of interest" description="Disordered" evidence="7">
    <location>
        <begin position="17"/>
        <end position="56"/>
    </location>
</feature>
<evidence type="ECO:0000259" key="8">
    <source>
        <dbReference type="PROSITE" id="PS50011"/>
    </source>
</evidence>
<comment type="caution">
    <text evidence="9">The sequence shown here is derived from an EMBL/GenBank/DDBJ whole genome shotgun (WGS) entry which is preliminary data.</text>
</comment>
<keyword evidence="1" id="KW-0808">Transferase</keyword>
<proteinExistence type="inferred from homology"/>
<keyword evidence="6" id="KW-0723">Serine/threonine-protein kinase</keyword>
<evidence type="ECO:0000313" key="10">
    <source>
        <dbReference type="Proteomes" id="UP000383932"/>
    </source>
</evidence>
<reference evidence="9 10" key="1">
    <citation type="journal article" date="2019" name="Fungal Biol. Biotechnol.">
        <title>Draft genome sequence of fastidious pathogen Ceratobasidium theobromae, which causes vascular-streak dieback in Theobroma cacao.</title>
        <authorList>
            <person name="Ali S.S."/>
            <person name="Asman A."/>
            <person name="Shao J."/>
            <person name="Firmansyah A.P."/>
            <person name="Susilo A.W."/>
            <person name="Rosmana A."/>
            <person name="McMahon P."/>
            <person name="Junaid M."/>
            <person name="Guest D."/>
            <person name="Kheng T.Y."/>
            <person name="Meinhardt L.W."/>
            <person name="Bailey B.A."/>
        </authorList>
    </citation>
    <scope>NUCLEOTIDE SEQUENCE [LARGE SCALE GENOMIC DNA]</scope>
    <source>
        <strain evidence="9 10">CT2</strain>
    </source>
</reference>
<dbReference type="GO" id="GO:0005524">
    <property type="term" value="F:ATP binding"/>
    <property type="evidence" value="ECO:0007669"/>
    <property type="project" value="UniProtKB-UniRule"/>
</dbReference>
<dbReference type="PROSITE" id="PS00107">
    <property type="entry name" value="PROTEIN_KINASE_ATP"/>
    <property type="match status" value="1"/>
</dbReference>
<organism evidence="9 10">
    <name type="scientific">Ceratobasidium theobromae</name>
    <dbReference type="NCBI Taxonomy" id="1582974"/>
    <lineage>
        <taxon>Eukaryota</taxon>
        <taxon>Fungi</taxon>
        <taxon>Dikarya</taxon>
        <taxon>Basidiomycota</taxon>
        <taxon>Agaricomycotina</taxon>
        <taxon>Agaricomycetes</taxon>
        <taxon>Cantharellales</taxon>
        <taxon>Ceratobasidiaceae</taxon>
        <taxon>Ceratobasidium</taxon>
    </lineage>
</organism>
<dbReference type="InterPro" id="IPR000719">
    <property type="entry name" value="Prot_kinase_dom"/>
</dbReference>
<feature type="compositionally biased region" description="Low complexity" evidence="7">
    <location>
        <begin position="40"/>
        <end position="56"/>
    </location>
</feature>
<keyword evidence="4 5" id="KW-0067">ATP-binding</keyword>
<dbReference type="EMBL" id="SSOP01000077">
    <property type="protein sequence ID" value="KAB5592077.1"/>
    <property type="molecule type" value="Genomic_DNA"/>
</dbReference>
<dbReference type="Proteomes" id="UP000383932">
    <property type="component" value="Unassembled WGS sequence"/>
</dbReference>
<gene>
    <name evidence="9" type="ORF">CTheo_4459</name>
</gene>
<dbReference type="InterPro" id="IPR017441">
    <property type="entry name" value="Protein_kinase_ATP_BS"/>
</dbReference>
<evidence type="ECO:0000256" key="1">
    <source>
        <dbReference type="ARBA" id="ARBA00022679"/>
    </source>
</evidence>